<evidence type="ECO:0000313" key="3">
    <source>
        <dbReference type="EMBL" id="GIQ86496.1"/>
    </source>
</evidence>
<feature type="domain" description="SET" evidence="2">
    <location>
        <begin position="197"/>
        <end position="348"/>
    </location>
</feature>
<dbReference type="InterPro" id="IPR053185">
    <property type="entry name" value="SET_domain_protein"/>
</dbReference>
<feature type="compositionally biased region" description="Basic residues" evidence="1">
    <location>
        <begin position="541"/>
        <end position="558"/>
    </location>
</feature>
<evidence type="ECO:0000313" key="4">
    <source>
        <dbReference type="Proteomes" id="UP000265618"/>
    </source>
</evidence>
<feature type="region of interest" description="Disordered" evidence="1">
    <location>
        <begin position="522"/>
        <end position="558"/>
    </location>
</feature>
<dbReference type="PROSITE" id="PS50280">
    <property type="entry name" value="SET"/>
    <property type="match status" value="1"/>
</dbReference>
<dbReference type="SMART" id="SM00317">
    <property type="entry name" value="SET"/>
    <property type="match status" value="1"/>
</dbReference>
<comment type="caution">
    <text evidence="3">The sequence shown here is derived from an EMBL/GenBank/DDBJ whole genome shotgun (WGS) entry which is preliminary data.</text>
</comment>
<dbReference type="PANTHER" id="PTHR47332">
    <property type="entry name" value="SET DOMAIN-CONTAINING PROTEIN 5"/>
    <property type="match status" value="1"/>
</dbReference>
<dbReference type="OrthoDB" id="265717at2759"/>
<dbReference type="Pfam" id="PF00856">
    <property type="entry name" value="SET"/>
    <property type="match status" value="1"/>
</dbReference>
<dbReference type="Proteomes" id="UP000265618">
    <property type="component" value="Unassembled WGS sequence"/>
</dbReference>
<dbReference type="SUPFAM" id="SSF82199">
    <property type="entry name" value="SET domain"/>
    <property type="match status" value="1"/>
</dbReference>
<accession>A0A9K3D1S0</accession>
<evidence type="ECO:0000256" key="1">
    <source>
        <dbReference type="SAM" id="MobiDB-lite"/>
    </source>
</evidence>
<dbReference type="Gene3D" id="2.170.270.10">
    <property type="entry name" value="SET domain"/>
    <property type="match status" value="2"/>
</dbReference>
<dbReference type="AlphaFoldDB" id="A0A9K3D1S0"/>
<organism evidence="3 4">
    <name type="scientific">Kipferlia bialata</name>
    <dbReference type="NCBI Taxonomy" id="797122"/>
    <lineage>
        <taxon>Eukaryota</taxon>
        <taxon>Metamonada</taxon>
        <taxon>Carpediemonas-like organisms</taxon>
        <taxon>Kipferlia</taxon>
    </lineage>
</organism>
<reference evidence="3 4" key="1">
    <citation type="journal article" date="2018" name="PLoS ONE">
        <title>The draft genome of Kipferlia bialata reveals reductive genome evolution in fornicate parasites.</title>
        <authorList>
            <person name="Tanifuji G."/>
            <person name="Takabayashi S."/>
            <person name="Kume K."/>
            <person name="Takagi M."/>
            <person name="Nakayama T."/>
            <person name="Kamikawa R."/>
            <person name="Inagaki Y."/>
            <person name="Hashimoto T."/>
        </authorList>
    </citation>
    <scope>NUCLEOTIDE SEQUENCE [LARGE SCALE GENOMIC DNA]</scope>
    <source>
        <strain evidence="3">NY0173</strain>
    </source>
</reference>
<gene>
    <name evidence="3" type="ORF">KIPB_008365</name>
</gene>
<keyword evidence="4" id="KW-1185">Reference proteome</keyword>
<name>A0A9K3D1S0_9EUKA</name>
<sequence length="558" mass="62104">MYVPYPQGECICRLAVDVREGEELCTCYTESMESRAKRQRSLDRFKFTCTCSACCLSGKAQETSDARRERARRLRPKVRQSLEGRLKDATPEELLEETEEYLDIYRTELGCDPMMPLVIESAVVLALGCAEPETAQKYADEALRVKLQCEGDHHGVERYRRYAQCPTSHPGAVAIGLGSPFPIDCPPAAFPAPPAGSPFTIGPVKGNRTGLIATRPIIRGELILEEAPVISMSRADRGFARGSGTTEASLLIERLHDITPAQRAGLSCLRRENTMNGITTLKGAESLYKFNAVPGTNQDMNIYMYGSRFNHSCVPNVINLDFVSGKDTMTYRAMVDIAEGEELTISYFENSDNFILSKPERVYLLSERGLSTCRCELCSLSGPDLARIKKRQKRIQSIYMETSTPSKGKLAKLRELIALMEEDIRNPHYLAAVHERALQAALLDAPRSKGALQHALEALKCKMICQGDHSGLETNRLLAQEPFLCIPPESRTGEYPSQELKFPYVGRDAGVTFAQALREYELEHGTEADKPKGQGTQAAKNKGRPRRQSNKKKGGRRR</sequence>
<dbReference type="InterPro" id="IPR046341">
    <property type="entry name" value="SET_dom_sf"/>
</dbReference>
<protein>
    <recommendedName>
        <fullName evidence="2">SET domain-containing protein</fullName>
    </recommendedName>
</protein>
<evidence type="ECO:0000259" key="2">
    <source>
        <dbReference type="PROSITE" id="PS50280"/>
    </source>
</evidence>
<feature type="compositionally biased region" description="Basic and acidic residues" evidence="1">
    <location>
        <begin position="522"/>
        <end position="532"/>
    </location>
</feature>
<proteinExistence type="predicted"/>
<dbReference type="EMBL" id="BDIP01002570">
    <property type="protein sequence ID" value="GIQ86496.1"/>
    <property type="molecule type" value="Genomic_DNA"/>
</dbReference>
<dbReference type="PANTHER" id="PTHR47332:SF4">
    <property type="entry name" value="SET DOMAIN-CONTAINING PROTEIN 5"/>
    <property type="match status" value="1"/>
</dbReference>
<dbReference type="CDD" id="cd20071">
    <property type="entry name" value="SET_SMYD"/>
    <property type="match status" value="1"/>
</dbReference>
<dbReference type="InterPro" id="IPR001214">
    <property type="entry name" value="SET_dom"/>
</dbReference>